<dbReference type="PANTHER" id="PTHR30346">
    <property type="entry name" value="TRANSCRIPTIONAL DUAL REGULATOR HCAR-RELATED"/>
    <property type="match status" value="1"/>
</dbReference>
<dbReference type="InterPro" id="IPR000847">
    <property type="entry name" value="LysR_HTH_N"/>
</dbReference>
<keyword evidence="3" id="KW-0238">DNA-binding</keyword>
<evidence type="ECO:0000256" key="3">
    <source>
        <dbReference type="ARBA" id="ARBA00023125"/>
    </source>
</evidence>
<keyword evidence="4" id="KW-0804">Transcription</keyword>
<feature type="domain" description="HTH lysR-type" evidence="5">
    <location>
        <begin position="2"/>
        <end position="58"/>
    </location>
</feature>
<dbReference type="InterPro" id="IPR036390">
    <property type="entry name" value="WH_DNA-bd_sf"/>
</dbReference>
<dbReference type="InterPro" id="IPR005119">
    <property type="entry name" value="LysR_subst-bd"/>
</dbReference>
<comment type="similarity">
    <text evidence="1">Belongs to the LysR transcriptional regulatory family.</text>
</comment>
<dbReference type="Pfam" id="PF00126">
    <property type="entry name" value="HTH_1"/>
    <property type="match status" value="1"/>
</dbReference>
<dbReference type="SUPFAM" id="SSF53850">
    <property type="entry name" value="Periplasmic binding protein-like II"/>
    <property type="match status" value="1"/>
</dbReference>
<keyword evidence="2" id="KW-0805">Transcription regulation</keyword>
<dbReference type="Pfam" id="PF03466">
    <property type="entry name" value="LysR_substrate"/>
    <property type="match status" value="1"/>
</dbReference>
<evidence type="ECO:0000313" key="7">
    <source>
        <dbReference type="Proteomes" id="UP001203284"/>
    </source>
</evidence>
<accession>A0ABT0D8G6</accession>
<gene>
    <name evidence="6" type="ORF">MWN34_04870</name>
</gene>
<name>A0ABT0D8G6_9HYPH</name>
<dbReference type="EMBL" id="JALKCH010000003">
    <property type="protein sequence ID" value="MCK0196240.1"/>
    <property type="molecule type" value="Genomic_DNA"/>
</dbReference>
<keyword evidence="7" id="KW-1185">Reference proteome</keyword>
<evidence type="ECO:0000256" key="2">
    <source>
        <dbReference type="ARBA" id="ARBA00023015"/>
    </source>
</evidence>
<evidence type="ECO:0000259" key="5">
    <source>
        <dbReference type="PROSITE" id="PS50931"/>
    </source>
</evidence>
<sequence>MISLTGLRTFVAVVETGGIRPAAHRLNRTPSAVSMTLKQLEADIGGALFLAERKAALSQLGYRVLDEAQALLAHYERSCAALRAFAANQVGRCDVASVPSVATTFLPAAIARLRTDAPDLQVSLRDMDSAAVIDAVDNGRVEIGFCVLNQPRQGIAFTPLLRETLELVCRADHPLARQGGAVAWPALTGETFIVNGSMAGLSPPHAATTLEARNVASILAMIRAGLGVSILPRLCRPADAEIAFLPLADAACARTLGWIARADRKLQPAAARLVAAVADVIGEEQAAFGYELAR</sequence>
<dbReference type="PROSITE" id="PS50931">
    <property type="entry name" value="HTH_LYSR"/>
    <property type="match status" value="1"/>
</dbReference>
<evidence type="ECO:0000256" key="4">
    <source>
        <dbReference type="ARBA" id="ARBA00023163"/>
    </source>
</evidence>
<evidence type="ECO:0000313" key="6">
    <source>
        <dbReference type="EMBL" id="MCK0196240.1"/>
    </source>
</evidence>
<protein>
    <submittedName>
        <fullName evidence="6">LysR family transcriptional regulator</fullName>
    </submittedName>
</protein>
<dbReference type="RefSeq" id="WP_247027154.1">
    <property type="nucleotide sequence ID" value="NZ_JALKCH010000003.1"/>
</dbReference>
<organism evidence="6 7">
    <name type="scientific">Ancylobacter crimeensis</name>
    <dbReference type="NCBI Taxonomy" id="2579147"/>
    <lineage>
        <taxon>Bacteria</taxon>
        <taxon>Pseudomonadati</taxon>
        <taxon>Pseudomonadota</taxon>
        <taxon>Alphaproteobacteria</taxon>
        <taxon>Hyphomicrobiales</taxon>
        <taxon>Xanthobacteraceae</taxon>
        <taxon>Ancylobacter</taxon>
    </lineage>
</organism>
<dbReference type="SUPFAM" id="SSF46785">
    <property type="entry name" value="Winged helix' DNA-binding domain"/>
    <property type="match status" value="1"/>
</dbReference>
<dbReference type="Gene3D" id="3.40.190.10">
    <property type="entry name" value="Periplasmic binding protein-like II"/>
    <property type="match status" value="2"/>
</dbReference>
<dbReference type="InterPro" id="IPR036388">
    <property type="entry name" value="WH-like_DNA-bd_sf"/>
</dbReference>
<dbReference type="Gene3D" id="1.10.10.10">
    <property type="entry name" value="Winged helix-like DNA-binding domain superfamily/Winged helix DNA-binding domain"/>
    <property type="match status" value="1"/>
</dbReference>
<proteinExistence type="inferred from homology"/>
<comment type="caution">
    <text evidence="6">The sequence shown here is derived from an EMBL/GenBank/DDBJ whole genome shotgun (WGS) entry which is preliminary data.</text>
</comment>
<evidence type="ECO:0000256" key="1">
    <source>
        <dbReference type="ARBA" id="ARBA00009437"/>
    </source>
</evidence>
<dbReference type="PANTHER" id="PTHR30346:SF28">
    <property type="entry name" value="HTH-TYPE TRANSCRIPTIONAL REGULATOR CYNR"/>
    <property type="match status" value="1"/>
</dbReference>
<reference evidence="6 7" key="1">
    <citation type="submission" date="2022-04" db="EMBL/GenBank/DDBJ databases">
        <authorList>
            <person name="Grouzdev D.S."/>
            <person name="Pantiukh K.S."/>
            <person name="Krutkina M.S."/>
        </authorList>
    </citation>
    <scope>NUCLEOTIDE SEQUENCE [LARGE SCALE GENOMIC DNA]</scope>
    <source>
        <strain evidence="6 7">6x-1</strain>
    </source>
</reference>
<dbReference type="Proteomes" id="UP001203284">
    <property type="component" value="Unassembled WGS sequence"/>
</dbReference>